<reference evidence="1 2" key="1">
    <citation type="submission" date="2020-07" db="EMBL/GenBank/DDBJ databases">
        <title>Diversity of carbapenemase encoding genes among Pseudomonas putida group clinical isolates in a tertiary Brazilian hospital.</title>
        <authorList>
            <person name="Alberto-Lei F."/>
            <person name="Nodari C.S."/>
            <person name="Streling A.P."/>
            <person name="Paulino J.T."/>
            <person name="Bessa-Neto F.O."/>
            <person name="Cayo R."/>
            <person name="Gales A.C."/>
        </authorList>
    </citation>
    <scope>NUCLEOTIDE SEQUENCE [LARGE SCALE GENOMIC DNA]</scope>
    <source>
        <strain evidence="1 2">11213</strain>
    </source>
</reference>
<dbReference type="EMBL" id="JACGDA010000065">
    <property type="protein sequence ID" value="MBA6150347.1"/>
    <property type="molecule type" value="Genomic_DNA"/>
</dbReference>
<sequence>MKGLNKQPPSPAAGQDADAFIGAAKVLHNGAHSKPSGVRYKRVNLSLDEHVDTELDRLSLLPRDFKASRSDVVKAAVALLATHTDTEIIEMLRNLRN</sequence>
<gene>
    <name evidence="1" type="ORF">H4C15_23035</name>
</gene>
<name>A0A7W2M0A7_9PSED</name>
<accession>A0A7W2M0A7</accession>
<evidence type="ECO:0000313" key="2">
    <source>
        <dbReference type="Proteomes" id="UP000577346"/>
    </source>
</evidence>
<protein>
    <submittedName>
        <fullName evidence="1">Uncharacterized protein</fullName>
    </submittedName>
</protein>
<evidence type="ECO:0000313" key="1">
    <source>
        <dbReference type="EMBL" id="MBA6150347.1"/>
    </source>
</evidence>
<proteinExistence type="predicted"/>
<organism evidence="1 2">
    <name type="scientific">Pseudomonas juntendi</name>
    <dbReference type="NCBI Taxonomy" id="2666183"/>
    <lineage>
        <taxon>Bacteria</taxon>
        <taxon>Pseudomonadati</taxon>
        <taxon>Pseudomonadota</taxon>
        <taxon>Gammaproteobacteria</taxon>
        <taxon>Pseudomonadales</taxon>
        <taxon>Pseudomonadaceae</taxon>
        <taxon>Pseudomonas</taxon>
    </lineage>
</organism>
<dbReference type="AlphaFoldDB" id="A0A7W2M0A7"/>
<dbReference type="Proteomes" id="UP000577346">
    <property type="component" value="Unassembled WGS sequence"/>
</dbReference>
<dbReference type="RefSeq" id="WP_182337230.1">
    <property type="nucleotide sequence ID" value="NZ_JACGDA010000065.1"/>
</dbReference>
<comment type="caution">
    <text evidence="1">The sequence shown here is derived from an EMBL/GenBank/DDBJ whole genome shotgun (WGS) entry which is preliminary data.</text>
</comment>